<dbReference type="EMBL" id="CAJFDI010000003">
    <property type="protein sequence ID" value="CAD5221562.1"/>
    <property type="molecule type" value="Genomic_DNA"/>
</dbReference>
<name>A0A7I8WJ08_BURXY</name>
<dbReference type="Proteomes" id="UP000659654">
    <property type="component" value="Unassembled WGS sequence"/>
</dbReference>
<protein>
    <submittedName>
        <fullName evidence="1">(pine wood nematode) hypothetical protein</fullName>
    </submittedName>
</protein>
<organism evidence="1 2">
    <name type="scientific">Bursaphelenchus xylophilus</name>
    <name type="common">Pinewood nematode worm</name>
    <name type="synonym">Aphelenchoides xylophilus</name>
    <dbReference type="NCBI Taxonomy" id="6326"/>
    <lineage>
        <taxon>Eukaryota</taxon>
        <taxon>Metazoa</taxon>
        <taxon>Ecdysozoa</taxon>
        <taxon>Nematoda</taxon>
        <taxon>Chromadorea</taxon>
        <taxon>Rhabditida</taxon>
        <taxon>Tylenchina</taxon>
        <taxon>Tylenchomorpha</taxon>
        <taxon>Aphelenchoidea</taxon>
        <taxon>Aphelenchoididae</taxon>
        <taxon>Bursaphelenchus</taxon>
    </lineage>
</organism>
<evidence type="ECO:0000313" key="1">
    <source>
        <dbReference type="EMBL" id="CAD5221562.1"/>
    </source>
</evidence>
<evidence type="ECO:0000313" key="2">
    <source>
        <dbReference type="Proteomes" id="UP000659654"/>
    </source>
</evidence>
<reference evidence="1" key="1">
    <citation type="submission" date="2020-09" db="EMBL/GenBank/DDBJ databases">
        <authorList>
            <person name="Kikuchi T."/>
        </authorList>
    </citation>
    <scope>NUCLEOTIDE SEQUENCE</scope>
    <source>
        <strain evidence="1">Ka4C1</strain>
    </source>
</reference>
<dbReference type="AlphaFoldDB" id="A0A7I8WJ08"/>
<sequence length="151" mass="18158">MAYLQRARSTSLVRQPSIVASAPLRRSYSVRNLATPKPELSSDFSCQNTYYPYRNYRDYSDIYDDHRYDKYRYFSPLYDRSLFPYFWGYPYSNWSHYKNYLYHYTYPSNYYKSRRVSIRDTSYLPSCEIREGRVESNGGCFFPDLAKGIAL</sequence>
<comment type="caution">
    <text evidence="1">The sequence shown here is derived from an EMBL/GenBank/DDBJ whole genome shotgun (WGS) entry which is preliminary data.</text>
</comment>
<keyword evidence="2" id="KW-1185">Reference proteome</keyword>
<dbReference type="OrthoDB" id="10296605at2759"/>
<gene>
    <name evidence="1" type="ORF">BXYJ_LOCUS6740</name>
</gene>
<dbReference type="Proteomes" id="UP000582659">
    <property type="component" value="Unassembled WGS sequence"/>
</dbReference>
<accession>A0A7I8WJ08</accession>
<proteinExistence type="predicted"/>
<dbReference type="EMBL" id="CAJFCV020000003">
    <property type="protein sequence ID" value="CAG9108617.1"/>
    <property type="molecule type" value="Genomic_DNA"/>
</dbReference>